<sequence>MKTRSSDVQGASRGKRKASEGDENGRGKLRSVQSDEQKKAPQMENHSRGKKRLAPSNEQKQGKKILRGIHSCVSPRFSASTRRPSFFWYFLPL</sequence>
<evidence type="ECO:0000256" key="1">
    <source>
        <dbReference type="SAM" id="MobiDB-lite"/>
    </source>
</evidence>
<feature type="region of interest" description="Disordered" evidence="1">
    <location>
        <begin position="1"/>
        <end position="68"/>
    </location>
</feature>
<feature type="compositionally biased region" description="Basic and acidic residues" evidence="1">
    <location>
        <begin position="17"/>
        <end position="26"/>
    </location>
</feature>
<dbReference type="EMBL" id="HG994370">
    <property type="protein sequence ID" value="CAF2059936.1"/>
    <property type="molecule type" value="Genomic_DNA"/>
</dbReference>
<dbReference type="Proteomes" id="UP001295469">
    <property type="component" value="Chromosome C06"/>
</dbReference>
<reference evidence="3" key="1">
    <citation type="submission" date="2021-01" db="EMBL/GenBank/DDBJ databases">
        <authorList>
            <consortium name="Genoscope - CEA"/>
            <person name="William W."/>
        </authorList>
    </citation>
    <scope>NUCLEOTIDE SEQUENCE</scope>
</reference>
<dbReference type="AlphaFoldDB" id="A0A816QF18"/>
<gene>
    <name evidence="2" type="ORF">DARMORV10_C06P27710.1</name>
    <name evidence="3" type="ORF">DARMORV10_C06P27870.1</name>
</gene>
<proteinExistence type="predicted"/>
<evidence type="ECO:0000313" key="2">
    <source>
        <dbReference type="EMBL" id="CAF2059936.1"/>
    </source>
</evidence>
<organism evidence="3">
    <name type="scientific">Brassica napus</name>
    <name type="common">Rape</name>
    <dbReference type="NCBI Taxonomy" id="3708"/>
    <lineage>
        <taxon>Eukaryota</taxon>
        <taxon>Viridiplantae</taxon>
        <taxon>Streptophyta</taxon>
        <taxon>Embryophyta</taxon>
        <taxon>Tracheophyta</taxon>
        <taxon>Spermatophyta</taxon>
        <taxon>Magnoliopsida</taxon>
        <taxon>eudicotyledons</taxon>
        <taxon>Gunneridae</taxon>
        <taxon>Pentapetalae</taxon>
        <taxon>rosids</taxon>
        <taxon>malvids</taxon>
        <taxon>Brassicales</taxon>
        <taxon>Brassicaceae</taxon>
        <taxon>Brassiceae</taxon>
        <taxon>Brassica</taxon>
    </lineage>
</organism>
<feature type="compositionally biased region" description="Basic and acidic residues" evidence="1">
    <location>
        <begin position="33"/>
        <end position="47"/>
    </location>
</feature>
<dbReference type="EMBL" id="HG994370">
    <property type="protein sequence ID" value="CAF2059973.1"/>
    <property type="molecule type" value="Genomic_DNA"/>
</dbReference>
<protein>
    <submittedName>
        <fullName evidence="3">(rape) hypothetical protein</fullName>
    </submittedName>
</protein>
<evidence type="ECO:0000313" key="3">
    <source>
        <dbReference type="EMBL" id="CAF2059973.1"/>
    </source>
</evidence>
<name>A0A816QF18_BRANA</name>
<accession>A0A816QF18</accession>